<evidence type="ECO:0000313" key="1">
    <source>
        <dbReference type="EMBL" id="RHF51448.1"/>
    </source>
</evidence>
<accession>A0A414NWE1</accession>
<evidence type="ECO:0000313" key="2">
    <source>
        <dbReference type="Proteomes" id="UP000283442"/>
    </source>
</evidence>
<protein>
    <submittedName>
        <fullName evidence="1">DUF968 domain-containing protein</fullName>
    </submittedName>
</protein>
<reference evidence="1 2" key="1">
    <citation type="submission" date="2018-08" db="EMBL/GenBank/DDBJ databases">
        <title>A genome reference for cultivated species of the human gut microbiota.</title>
        <authorList>
            <person name="Zou Y."/>
            <person name="Xue W."/>
            <person name="Luo G."/>
        </authorList>
    </citation>
    <scope>NUCLEOTIDE SEQUENCE [LARGE SCALE GENOMIC DNA]</scope>
    <source>
        <strain evidence="1 2">AM25-21AC</strain>
    </source>
</reference>
<dbReference type="Proteomes" id="UP000283442">
    <property type="component" value="Unassembled WGS sequence"/>
</dbReference>
<sequence length="227" mass="25983">MIQEHVLGEIQDVREDGTAVITAGLPDLDRALLRQYKRVEIILPDGRRITAEQRRKVYAILGEISDYVNGFRDGDALEETKATMKMDFMLKRMESMERRLFSLSDCSVTTARSFIDYLISFVIANDIPTKVSLIEQCEDVSQYMYACTYHRKCAVCGKAADIHHCEGSRIGAGVDRTKVHQLGREVLPLCRVHHTECHSDEAGFIKKYHLQKVKLDEALCKRLKFKK</sequence>
<dbReference type="RefSeq" id="WP_118176078.1">
    <property type="nucleotide sequence ID" value="NZ_JAQEAO010000001.1"/>
</dbReference>
<dbReference type="AlphaFoldDB" id="A0A414NWE1"/>
<dbReference type="EMBL" id="QRHE01000006">
    <property type="protein sequence ID" value="RHF51448.1"/>
    <property type="molecule type" value="Genomic_DNA"/>
</dbReference>
<organism evidence="1 2">
    <name type="scientific">Mitsuokella multacida</name>
    <dbReference type="NCBI Taxonomy" id="52226"/>
    <lineage>
        <taxon>Bacteria</taxon>
        <taxon>Bacillati</taxon>
        <taxon>Bacillota</taxon>
        <taxon>Negativicutes</taxon>
        <taxon>Selenomonadales</taxon>
        <taxon>Selenomonadaceae</taxon>
        <taxon>Mitsuokella</taxon>
    </lineage>
</organism>
<proteinExistence type="predicted"/>
<comment type="caution">
    <text evidence="1">The sequence shown here is derived from an EMBL/GenBank/DDBJ whole genome shotgun (WGS) entry which is preliminary data.</text>
</comment>
<dbReference type="OrthoDB" id="1665841at2"/>
<name>A0A414NWE1_9FIRM</name>
<dbReference type="Pfam" id="PF16784">
    <property type="entry name" value="HNHc_6"/>
    <property type="match status" value="1"/>
</dbReference>
<dbReference type="InterPro" id="IPR041242">
    <property type="entry name" value="HNHc_6"/>
</dbReference>
<gene>
    <name evidence="1" type="ORF">DW674_06690</name>
</gene>